<keyword evidence="3" id="KW-1185">Reference proteome</keyword>
<protein>
    <recommendedName>
        <fullName evidence="1">UPF0637 protein MFLO_05745</fullName>
    </recommendedName>
</protein>
<dbReference type="InterPro" id="IPR009403">
    <property type="entry name" value="UPF0637"/>
</dbReference>
<evidence type="ECO:0000313" key="3">
    <source>
        <dbReference type="Proteomes" id="UP000019249"/>
    </source>
</evidence>
<organism evidence="2 3">
    <name type="scientific">Listeria floridensis FSL S10-1187</name>
    <dbReference type="NCBI Taxonomy" id="1265817"/>
    <lineage>
        <taxon>Bacteria</taxon>
        <taxon>Bacillati</taxon>
        <taxon>Bacillota</taxon>
        <taxon>Bacilli</taxon>
        <taxon>Bacillales</taxon>
        <taxon>Listeriaceae</taxon>
        <taxon>Listeria</taxon>
    </lineage>
</organism>
<sequence>MTDAFSKKDFKAMRTPGLEERMEAIQTEIQPKFKSFGETLTSFLSLRLGTEMFLHIARHARRSVNPPDSTWFAIANDKRGYKKHPHFQVGLYGDYVFVWLAFIYENTDRTKIAERFLKNQRIFLDMTGFSISKDHMVPTTYPLEQEVLESALTRFRDVKKGEFLVGKIYHENDPILKSSDSFLVEVESVFDELLPLYLLSLK</sequence>
<accession>A0ABP3B1E2</accession>
<comment type="similarity">
    <text evidence="1">Belongs to the UPF0637 family.</text>
</comment>
<dbReference type="Gene3D" id="3.30.930.20">
    <property type="entry name" value="Protein of unknown function DUF1054"/>
    <property type="match status" value="1"/>
</dbReference>
<dbReference type="PIRSF" id="PIRSF021332">
    <property type="entry name" value="DUF1054"/>
    <property type="match status" value="1"/>
</dbReference>
<comment type="caution">
    <text evidence="2">The sequence shown here is derived from an EMBL/GenBank/DDBJ whole genome shotgun (WGS) entry which is preliminary data.</text>
</comment>
<dbReference type="Proteomes" id="UP000019249">
    <property type="component" value="Unassembled WGS sequence"/>
</dbReference>
<proteinExistence type="inferred from homology"/>
<dbReference type="Pfam" id="PF06335">
    <property type="entry name" value="DUF1054"/>
    <property type="match status" value="1"/>
</dbReference>
<dbReference type="RefSeq" id="WP_036096790.1">
    <property type="nucleotide sequence ID" value="NZ_AODF01000008.1"/>
</dbReference>
<name>A0ABP3B1E2_9LIST</name>
<dbReference type="HAMAP" id="MF_01851">
    <property type="entry name" value="UPF0637"/>
    <property type="match status" value="1"/>
</dbReference>
<dbReference type="SUPFAM" id="SSF142913">
    <property type="entry name" value="YktB/PF0168-like"/>
    <property type="match status" value="1"/>
</dbReference>
<dbReference type="InterPro" id="IPR053707">
    <property type="entry name" value="UPF0637_domain_sf"/>
</dbReference>
<reference evidence="2 3" key="1">
    <citation type="journal article" date="2014" name="Int. J. Syst. Evol. Microbiol.">
        <title>Listeria floridensis sp. nov., Listeria aquatica sp. nov., Listeria cornellensis sp. nov., Listeria riparia sp. nov. and Listeria grandensis sp. nov., from agricultural and natural environments.</title>
        <authorList>
            <person name="den Bakker H.C."/>
            <person name="Warchocki S."/>
            <person name="Wright E.M."/>
            <person name="Allred A.F."/>
            <person name="Ahlstrom C."/>
            <person name="Manuel C.S."/>
            <person name="Stasiewicz M.J."/>
            <person name="Burrell A."/>
            <person name="Roof S."/>
            <person name="Strawn L."/>
            <person name="Fortes E.D."/>
            <person name="Nightingale K.K."/>
            <person name="Kephart D."/>
            <person name="Wiedmann M."/>
        </authorList>
    </citation>
    <scope>NUCLEOTIDE SEQUENCE [LARGE SCALE GENOMIC DNA]</scope>
    <source>
        <strain evidence="2 3">FSL S10-1187</strain>
    </source>
</reference>
<evidence type="ECO:0000313" key="2">
    <source>
        <dbReference type="EMBL" id="EUJ33072.1"/>
    </source>
</evidence>
<dbReference type="EMBL" id="AODF01000008">
    <property type="protein sequence ID" value="EUJ33072.1"/>
    <property type="molecule type" value="Genomic_DNA"/>
</dbReference>
<gene>
    <name evidence="2" type="ORF">MFLO_05745</name>
</gene>
<evidence type="ECO:0000256" key="1">
    <source>
        <dbReference type="HAMAP-Rule" id="MF_01851"/>
    </source>
</evidence>